<name>A0A399EWS0_9DEIN</name>
<dbReference type="CDD" id="cd05233">
    <property type="entry name" value="SDR_c"/>
    <property type="match status" value="1"/>
</dbReference>
<dbReference type="GO" id="GO:0004090">
    <property type="term" value="F:carbonyl reductase (NADPH) activity"/>
    <property type="evidence" value="ECO:0007669"/>
    <property type="project" value="TreeGrafter"/>
</dbReference>
<dbReference type="InterPro" id="IPR036291">
    <property type="entry name" value="NAD(P)-bd_dom_sf"/>
</dbReference>
<evidence type="ECO:0000313" key="5">
    <source>
        <dbReference type="EMBL" id="RIH87886.1"/>
    </source>
</evidence>
<accession>A0A399EWS0</accession>
<dbReference type="GO" id="GO:0006006">
    <property type="term" value="P:glucose metabolic process"/>
    <property type="evidence" value="ECO:0007669"/>
    <property type="project" value="TreeGrafter"/>
</dbReference>
<evidence type="ECO:0000256" key="1">
    <source>
        <dbReference type="ARBA" id="ARBA00006484"/>
    </source>
</evidence>
<dbReference type="SUPFAM" id="SSF51735">
    <property type="entry name" value="NAD(P)-binding Rossmann-fold domains"/>
    <property type="match status" value="1"/>
</dbReference>
<gene>
    <name evidence="5" type="primary">fabG_1</name>
    <name evidence="5" type="ORF">Mrose_01124</name>
</gene>
<dbReference type="InterPro" id="IPR020904">
    <property type="entry name" value="Sc_DH/Rdtase_CS"/>
</dbReference>
<protein>
    <submittedName>
        <fullName evidence="5">3-oxoacyl-[acyl-carrier-protein] reductase FabG</fullName>
        <ecNumber evidence="5">1.1.1.100</ecNumber>
    </submittedName>
</protein>
<comment type="caution">
    <text evidence="5">The sequence shown here is derived from an EMBL/GenBank/DDBJ whole genome shotgun (WGS) entry which is preliminary data.</text>
</comment>
<sequence length="248" mass="25540">MTIDLSGQTALVTGASRGIGKAIAIGLSQAGARVVLMSRDRSALEALAAELIAGGGLADVAPCDVGDIEAVAQAVAALPRLDILVNNAGTNIPEPFTEVSEAHFDQIMNLNLRAAFFVTQAAVRKMLKGGRGGVIVNVTSQMGHVGAANRTVYCASKHALEGFTKALAVELAPQGIRVNSVAPTFIETDLTRPMLTEAQFKHSVIAKIPLGHLGQPQDVASAVVFLASPQAALITGASLLVDGGWTAQ</sequence>
<dbReference type="PRINTS" id="PR00081">
    <property type="entry name" value="GDHRDH"/>
</dbReference>
<dbReference type="AlphaFoldDB" id="A0A399EWS0"/>
<dbReference type="GO" id="GO:0005997">
    <property type="term" value="P:xylulose metabolic process"/>
    <property type="evidence" value="ECO:0007669"/>
    <property type="project" value="TreeGrafter"/>
</dbReference>
<keyword evidence="5" id="KW-0560">Oxidoreductase</keyword>
<evidence type="ECO:0000256" key="3">
    <source>
        <dbReference type="ARBA" id="ARBA00022857"/>
    </source>
</evidence>
<dbReference type="GO" id="GO:0050038">
    <property type="term" value="F:L-xylulose reductase (NADPH) activity"/>
    <property type="evidence" value="ECO:0007669"/>
    <property type="project" value="TreeGrafter"/>
</dbReference>
<dbReference type="PROSITE" id="PS00061">
    <property type="entry name" value="ADH_SHORT"/>
    <property type="match status" value="1"/>
</dbReference>
<dbReference type="GO" id="GO:0004316">
    <property type="term" value="F:3-oxoacyl-[acyl-carrier-protein] reductase (NADPH) activity"/>
    <property type="evidence" value="ECO:0007669"/>
    <property type="project" value="UniProtKB-EC"/>
</dbReference>
<dbReference type="InterPro" id="IPR002347">
    <property type="entry name" value="SDR_fam"/>
</dbReference>
<dbReference type="Gene3D" id="3.40.50.720">
    <property type="entry name" value="NAD(P)-binding Rossmann-like Domain"/>
    <property type="match status" value="1"/>
</dbReference>
<dbReference type="InterPro" id="IPR051737">
    <property type="entry name" value="L-xylulose/Carbonyl_redctase"/>
</dbReference>
<keyword evidence="3" id="KW-0521">NADP</keyword>
<dbReference type="Proteomes" id="UP000265341">
    <property type="component" value="Unassembled WGS sequence"/>
</dbReference>
<dbReference type="EC" id="1.1.1.100" evidence="5"/>
<evidence type="ECO:0000256" key="2">
    <source>
        <dbReference type="ARBA" id="ARBA00011881"/>
    </source>
</evidence>
<dbReference type="SMART" id="SM00822">
    <property type="entry name" value="PKS_KR"/>
    <property type="match status" value="1"/>
</dbReference>
<dbReference type="OrthoDB" id="112317at2"/>
<dbReference type="RefSeq" id="WP_119276450.1">
    <property type="nucleotide sequence ID" value="NZ_QWLA01000015.1"/>
</dbReference>
<dbReference type="PANTHER" id="PTHR44252:SF3">
    <property type="entry name" value="D-ERYTHRULOSE REDUCTASE-RELATED"/>
    <property type="match status" value="1"/>
</dbReference>
<dbReference type="FunFam" id="3.40.50.720:FF:000084">
    <property type="entry name" value="Short-chain dehydrogenase reductase"/>
    <property type="match status" value="1"/>
</dbReference>
<comment type="subunit">
    <text evidence="2">Homotetramer.</text>
</comment>
<comment type="similarity">
    <text evidence="1">Belongs to the short-chain dehydrogenases/reductases (SDR) family.</text>
</comment>
<evidence type="ECO:0000259" key="4">
    <source>
        <dbReference type="SMART" id="SM00822"/>
    </source>
</evidence>
<evidence type="ECO:0000313" key="6">
    <source>
        <dbReference type="Proteomes" id="UP000265341"/>
    </source>
</evidence>
<keyword evidence="6" id="KW-1185">Reference proteome</keyword>
<feature type="domain" description="Ketoreductase" evidence="4">
    <location>
        <begin position="8"/>
        <end position="184"/>
    </location>
</feature>
<proteinExistence type="inferred from homology"/>
<dbReference type="InterPro" id="IPR057326">
    <property type="entry name" value="KR_dom"/>
</dbReference>
<dbReference type="Pfam" id="PF13561">
    <property type="entry name" value="adh_short_C2"/>
    <property type="match status" value="1"/>
</dbReference>
<dbReference type="PRINTS" id="PR00080">
    <property type="entry name" value="SDRFAMILY"/>
</dbReference>
<reference evidence="5 6" key="1">
    <citation type="submission" date="2018-08" db="EMBL/GenBank/DDBJ databases">
        <title>Meiothermus roseus NBRC 110900 genome sequencing project.</title>
        <authorList>
            <person name="Da Costa M.S."/>
            <person name="Albuquerque L."/>
            <person name="Raposo P."/>
            <person name="Froufe H.J.C."/>
            <person name="Barroso C.S."/>
            <person name="Egas C."/>
        </authorList>
    </citation>
    <scope>NUCLEOTIDE SEQUENCE [LARGE SCALE GENOMIC DNA]</scope>
    <source>
        <strain evidence="5 6">NBRC 110900</strain>
    </source>
</reference>
<dbReference type="NCBIfam" id="NF005559">
    <property type="entry name" value="PRK07231.1"/>
    <property type="match status" value="1"/>
</dbReference>
<dbReference type="PANTHER" id="PTHR44252">
    <property type="entry name" value="D-ERYTHRULOSE REDUCTASE"/>
    <property type="match status" value="1"/>
</dbReference>
<dbReference type="EMBL" id="QWLA01000015">
    <property type="protein sequence ID" value="RIH87886.1"/>
    <property type="molecule type" value="Genomic_DNA"/>
</dbReference>
<organism evidence="5 6">
    <name type="scientific">Calidithermus roseus</name>
    <dbReference type="NCBI Taxonomy" id="1644118"/>
    <lineage>
        <taxon>Bacteria</taxon>
        <taxon>Thermotogati</taxon>
        <taxon>Deinococcota</taxon>
        <taxon>Deinococci</taxon>
        <taxon>Thermales</taxon>
        <taxon>Thermaceae</taxon>
        <taxon>Calidithermus</taxon>
    </lineage>
</organism>